<evidence type="ECO:0000313" key="4">
    <source>
        <dbReference type="Proteomes" id="UP000661112"/>
    </source>
</evidence>
<keyword evidence="1" id="KW-0812">Transmembrane</keyword>
<dbReference type="SUPFAM" id="SSF53474">
    <property type="entry name" value="alpha/beta-Hydrolases"/>
    <property type="match status" value="1"/>
</dbReference>
<dbReference type="Pfam" id="PF12146">
    <property type="entry name" value="Hydrolase_4"/>
    <property type="match status" value="1"/>
</dbReference>
<evidence type="ECO:0000256" key="1">
    <source>
        <dbReference type="SAM" id="Phobius"/>
    </source>
</evidence>
<accession>A0ABR8CYU1</accession>
<comment type="caution">
    <text evidence="3">The sequence shown here is derived from an EMBL/GenBank/DDBJ whole genome shotgun (WGS) entry which is preliminary data.</text>
</comment>
<dbReference type="PANTHER" id="PTHR12277">
    <property type="entry name" value="ALPHA/BETA HYDROLASE DOMAIN-CONTAINING PROTEIN"/>
    <property type="match status" value="1"/>
</dbReference>
<sequence>MNNQRLRKILIGDFTWRRLLKSIIFIYLFFAVYVYLRADSMIFLPQPSSYQDTQAIFKLKSGGETKISAVYLVNPTAKYTILYAHGNAEDLGEIKQFLEQLRDLGFNVLAYDYRGYGTSEGTPTENHAYQDIDAAYNYLIKDLKIPPKNIIVFGRSVGGGSAVDLAARQPIGGLILESTFTSAFRVVVPIKILPFDKFNNLQKIKAVRCPVLIIHGQADEIISVTHGQKLYAAAPSPKLSLWVENASHNDVFWVAGQRYQNILREFANLVSSSQKSSS</sequence>
<keyword evidence="3" id="KW-0378">Hydrolase</keyword>
<organism evidence="3 4">
    <name type="scientific">Anabaena azotica FACHB-119</name>
    <dbReference type="NCBI Taxonomy" id="947527"/>
    <lineage>
        <taxon>Bacteria</taxon>
        <taxon>Bacillati</taxon>
        <taxon>Cyanobacteriota</taxon>
        <taxon>Cyanophyceae</taxon>
        <taxon>Nostocales</taxon>
        <taxon>Nostocaceae</taxon>
        <taxon>Anabaena</taxon>
        <taxon>Anabaena azotica</taxon>
    </lineage>
</organism>
<keyword evidence="1" id="KW-0472">Membrane</keyword>
<evidence type="ECO:0000259" key="2">
    <source>
        <dbReference type="Pfam" id="PF12146"/>
    </source>
</evidence>
<feature type="transmembrane region" description="Helical" evidence="1">
    <location>
        <begin position="20"/>
        <end position="36"/>
    </location>
</feature>
<dbReference type="Proteomes" id="UP000661112">
    <property type="component" value="Unassembled WGS sequence"/>
</dbReference>
<keyword evidence="1" id="KW-1133">Transmembrane helix</keyword>
<dbReference type="PANTHER" id="PTHR12277:SF81">
    <property type="entry name" value="PROTEIN ABHD13"/>
    <property type="match status" value="1"/>
</dbReference>
<dbReference type="EMBL" id="JACJSG010000002">
    <property type="protein sequence ID" value="MBD2499333.1"/>
    <property type="molecule type" value="Genomic_DNA"/>
</dbReference>
<proteinExistence type="predicted"/>
<dbReference type="RefSeq" id="WP_190465991.1">
    <property type="nucleotide sequence ID" value="NZ_JACJSG010000002.1"/>
</dbReference>
<name>A0ABR8CYU1_9NOST</name>
<reference evidence="3 4" key="1">
    <citation type="journal article" date="2020" name="ISME J.">
        <title>Comparative genomics reveals insights into cyanobacterial evolution and habitat adaptation.</title>
        <authorList>
            <person name="Chen M.Y."/>
            <person name="Teng W.K."/>
            <person name="Zhao L."/>
            <person name="Hu C.X."/>
            <person name="Zhou Y.K."/>
            <person name="Han B.P."/>
            <person name="Song L.R."/>
            <person name="Shu W.S."/>
        </authorList>
    </citation>
    <scope>NUCLEOTIDE SEQUENCE [LARGE SCALE GENOMIC DNA]</scope>
    <source>
        <strain evidence="3 4">FACHB-119</strain>
    </source>
</reference>
<dbReference type="InterPro" id="IPR022742">
    <property type="entry name" value="Hydrolase_4"/>
</dbReference>
<feature type="domain" description="Serine aminopeptidase S33" evidence="2">
    <location>
        <begin position="77"/>
        <end position="181"/>
    </location>
</feature>
<evidence type="ECO:0000313" key="3">
    <source>
        <dbReference type="EMBL" id="MBD2499333.1"/>
    </source>
</evidence>
<protein>
    <submittedName>
        <fullName evidence="3">Alpha/beta hydrolase</fullName>
    </submittedName>
</protein>
<gene>
    <name evidence="3" type="ORF">H6G83_01660</name>
</gene>
<keyword evidence="4" id="KW-1185">Reference proteome</keyword>
<dbReference type="Gene3D" id="3.40.50.1820">
    <property type="entry name" value="alpha/beta hydrolase"/>
    <property type="match status" value="1"/>
</dbReference>
<dbReference type="InterPro" id="IPR029058">
    <property type="entry name" value="AB_hydrolase_fold"/>
</dbReference>
<dbReference type="GO" id="GO:0016787">
    <property type="term" value="F:hydrolase activity"/>
    <property type="evidence" value="ECO:0007669"/>
    <property type="project" value="UniProtKB-KW"/>
</dbReference>